<keyword evidence="2" id="KW-0472">Membrane</keyword>
<accession>A0A8X6RE26</accession>
<dbReference type="EMBL" id="BMAU01021058">
    <property type="protein sequence ID" value="GFX88710.1"/>
    <property type="molecule type" value="Genomic_DNA"/>
</dbReference>
<keyword evidence="4" id="KW-1185">Reference proteome</keyword>
<proteinExistence type="predicted"/>
<gene>
    <name evidence="3" type="primary">NCL1_12645</name>
    <name evidence="3" type="ORF">TNCV_4636311</name>
</gene>
<feature type="region of interest" description="Disordered" evidence="1">
    <location>
        <begin position="210"/>
        <end position="234"/>
    </location>
</feature>
<comment type="caution">
    <text evidence="3">The sequence shown here is derived from an EMBL/GenBank/DDBJ whole genome shotgun (WGS) entry which is preliminary data.</text>
</comment>
<dbReference type="AlphaFoldDB" id="A0A8X6RE26"/>
<evidence type="ECO:0000256" key="1">
    <source>
        <dbReference type="SAM" id="MobiDB-lite"/>
    </source>
</evidence>
<evidence type="ECO:0000313" key="3">
    <source>
        <dbReference type="EMBL" id="GFX88710.1"/>
    </source>
</evidence>
<organism evidence="3 4">
    <name type="scientific">Trichonephila clavipes</name>
    <name type="common">Golden silk orbweaver</name>
    <name type="synonym">Nephila clavipes</name>
    <dbReference type="NCBI Taxonomy" id="2585209"/>
    <lineage>
        <taxon>Eukaryota</taxon>
        <taxon>Metazoa</taxon>
        <taxon>Ecdysozoa</taxon>
        <taxon>Arthropoda</taxon>
        <taxon>Chelicerata</taxon>
        <taxon>Arachnida</taxon>
        <taxon>Araneae</taxon>
        <taxon>Araneomorphae</taxon>
        <taxon>Entelegynae</taxon>
        <taxon>Araneoidea</taxon>
        <taxon>Nephilidae</taxon>
        <taxon>Trichonephila</taxon>
    </lineage>
</organism>
<feature type="compositionally biased region" description="Polar residues" evidence="1">
    <location>
        <begin position="220"/>
        <end position="234"/>
    </location>
</feature>
<keyword evidence="2" id="KW-1133">Transmembrane helix</keyword>
<reference evidence="3" key="1">
    <citation type="submission" date="2020-08" db="EMBL/GenBank/DDBJ databases">
        <title>Multicomponent nature underlies the extraordinary mechanical properties of spider dragline silk.</title>
        <authorList>
            <person name="Kono N."/>
            <person name="Nakamura H."/>
            <person name="Mori M."/>
            <person name="Yoshida Y."/>
            <person name="Ohtoshi R."/>
            <person name="Malay A.D."/>
            <person name="Moran D.A.P."/>
            <person name="Tomita M."/>
            <person name="Numata K."/>
            <person name="Arakawa K."/>
        </authorList>
    </citation>
    <scope>NUCLEOTIDE SEQUENCE</scope>
</reference>
<keyword evidence="2" id="KW-0812">Transmembrane</keyword>
<protein>
    <submittedName>
        <fullName evidence="3">Uncharacterized protein</fullName>
    </submittedName>
</protein>
<feature type="transmembrane region" description="Helical" evidence="2">
    <location>
        <begin position="94"/>
        <end position="118"/>
    </location>
</feature>
<evidence type="ECO:0000256" key="2">
    <source>
        <dbReference type="SAM" id="Phobius"/>
    </source>
</evidence>
<evidence type="ECO:0000313" key="4">
    <source>
        <dbReference type="Proteomes" id="UP000887159"/>
    </source>
</evidence>
<sequence>MVSSVPESDLLWPRHTGLAKGAMVGEKFSKIAGVVSWIREERPCPGSRELTRSPGWNRLEENPGWMELEESAKERNLVEIRVEGRKDDEHPVKVFYITLCVVGVVGVLIGGIAGGIWIHRKCCRNDESCQPEKLNVPRISISDAEKQECKSSDVNLRRASTFQDLSNVDIKIVNCEWKSTSDMIYNTPQGMLQPGLYPYHCSRRKQKPTSDINKALTGGAQRTSLNQSPGDQNRGFSTADVDSHWLGTHACAVLAISLRCQSMFRSSANKEPFSMGRIFFVIYYENQEEKLHLFIKEVAFIQVMIIYIRHRQSMAHVSHVARGAILRFILHQYELHAHRPCDLELQLSDEEDN</sequence>
<name>A0A8X6RE26_TRICX</name>
<dbReference type="Proteomes" id="UP000887159">
    <property type="component" value="Unassembled WGS sequence"/>
</dbReference>